<proteinExistence type="predicted"/>
<dbReference type="Proteomes" id="UP000789759">
    <property type="component" value="Unassembled WGS sequence"/>
</dbReference>
<gene>
    <name evidence="2" type="ORF">CPELLU_LOCUS3853</name>
</gene>
<feature type="compositionally biased region" description="Low complexity" evidence="1">
    <location>
        <begin position="10"/>
        <end position="24"/>
    </location>
</feature>
<organism evidence="2 3">
    <name type="scientific">Cetraspora pellucida</name>
    <dbReference type="NCBI Taxonomy" id="1433469"/>
    <lineage>
        <taxon>Eukaryota</taxon>
        <taxon>Fungi</taxon>
        <taxon>Fungi incertae sedis</taxon>
        <taxon>Mucoromycota</taxon>
        <taxon>Glomeromycotina</taxon>
        <taxon>Glomeromycetes</taxon>
        <taxon>Diversisporales</taxon>
        <taxon>Gigasporaceae</taxon>
        <taxon>Cetraspora</taxon>
    </lineage>
</organism>
<protein>
    <submittedName>
        <fullName evidence="2">3011_t:CDS:1</fullName>
    </submittedName>
</protein>
<evidence type="ECO:0000313" key="2">
    <source>
        <dbReference type="EMBL" id="CAG8531226.1"/>
    </source>
</evidence>
<comment type="caution">
    <text evidence="2">The sequence shown here is derived from an EMBL/GenBank/DDBJ whole genome shotgun (WGS) entry which is preliminary data.</text>
</comment>
<reference evidence="2" key="1">
    <citation type="submission" date="2021-06" db="EMBL/GenBank/DDBJ databases">
        <authorList>
            <person name="Kallberg Y."/>
            <person name="Tangrot J."/>
            <person name="Rosling A."/>
        </authorList>
    </citation>
    <scope>NUCLEOTIDE SEQUENCE</scope>
    <source>
        <strain evidence="2">FL966</strain>
    </source>
</reference>
<evidence type="ECO:0000256" key="1">
    <source>
        <dbReference type="SAM" id="MobiDB-lite"/>
    </source>
</evidence>
<sequence>MAYINTNAHQNLKQKTLSSSSQTRQSTLNSVLETMVKNVLHEGGNIPLVDVLCHNYLLEVFEHYLITIKQMFSTKRFR</sequence>
<accession>A0A9N9FGD7</accession>
<dbReference type="EMBL" id="CAJVQA010001932">
    <property type="protein sequence ID" value="CAG8531226.1"/>
    <property type="molecule type" value="Genomic_DNA"/>
</dbReference>
<keyword evidence="3" id="KW-1185">Reference proteome</keyword>
<evidence type="ECO:0000313" key="3">
    <source>
        <dbReference type="Proteomes" id="UP000789759"/>
    </source>
</evidence>
<name>A0A9N9FGD7_9GLOM</name>
<dbReference type="AlphaFoldDB" id="A0A9N9FGD7"/>
<feature type="region of interest" description="Disordered" evidence="1">
    <location>
        <begin position="1"/>
        <end position="24"/>
    </location>
</feature>